<dbReference type="RefSeq" id="WP_183388542.1">
    <property type="nucleotide sequence ID" value="NZ_JACHXM010000018.1"/>
</dbReference>
<sequence>MIRPIAVDDTVMTSVNVPEDDAPEWSSGDAPYANGDRVIKTVTHLVYESLVDDNGDDPEEGVELTAPSWAVVGATRPWRIYDERVRNASRALEPYDPAVYHAYDDAQTANGIALTLTPGAFVDSVALLNISGVFAHVIVETPADGRIYEKREPLSGGLEESNWHSYFNTPIDRRTQLILTDLPTALDAVIRVAVEEVDHEAQIGELIAGRSVNLGNTQWGSGTSIIDYSKKERDEWGNLRIVERRYTKVADYRIRMDRRITDTVAQVLADVRAQPTLFVGVTWHTSLVVYGIYRNMRITFENHAFSEATIEVEEV</sequence>
<organism evidence="1 2">
    <name type="scientific">Halomonas organivorans</name>
    <dbReference type="NCBI Taxonomy" id="257772"/>
    <lineage>
        <taxon>Bacteria</taxon>
        <taxon>Pseudomonadati</taxon>
        <taxon>Pseudomonadota</taxon>
        <taxon>Gammaproteobacteria</taxon>
        <taxon>Oceanospirillales</taxon>
        <taxon>Halomonadaceae</taxon>
        <taxon>Halomonas</taxon>
    </lineage>
</organism>
<protein>
    <submittedName>
        <fullName evidence="1">Uncharacterized protein</fullName>
    </submittedName>
</protein>
<dbReference type="Proteomes" id="UP000525987">
    <property type="component" value="Unassembled WGS sequence"/>
</dbReference>
<name>A0A7W5BZZ2_9GAMM</name>
<keyword evidence="2" id="KW-1185">Reference proteome</keyword>
<proteinExistence type="predicted"/>
<gene>
    <name evidence="1" type="ORF">FHR96_003072</name>
</gene>
<evidence type="ECO:0000313" key="2">
    <source>
        <dbReference type="Proteomes" id="UP000525987"/>
    </source>
</evidence>
<comment type="caution">
    <text evidence="1">The sequence shown here is derived from an EMBL/GenBank/DDBJ whole genome shotgun (WGS) entry which is preliminary data.</text>
</comment>
<evidence type="ECO:0000313" key="1">
    <source>
        <dbReference type="EMBL" id="MBB3142185.1"/>
    </source>
</evidence>
<dbReference type="AlphaFoldDB" id="A0A7W5BZZ2"/>
<dbReference type="EMBL" id="JACHXM010000018">
    <property type="protein sequence ID" value="MBB3142185.1"/>
    <property type="molecule type" value="Genomic_DNA"/>
</dbReference>
<reference evidence="1 2" key="1">
    <citation type="submission" date="2020-08" db="EMBL/GenBank/DDBJ databases">
        <title>Genomic Encyclopedia of Type Strains, Phase III (KMG-III): the genomes of soil and plant-associated and newly described type strains.</title>
        <authorList>
            <person name="Whitman W."/>
        </authorList>
    </citation>
    <scope>NUCLEOTIDE SEQUENCE [LARGE SCALE GENOMIC DNA]</scope>
    <source>
        <strain evidence="1 2">CECT 5995</strain>
    </source>
</reference>
<accession>A0A7W5BZZ2</accession>